<dbReference type="PROSITE" id="PS50853">
    <property type="entry name" value="FN3"/>
    <property type="match status" value="11"/>
</dbReference>
<feature type="domain" description="Fibronectin type-III" evidence="3">
    <location>
        <begin position="973"/>
        <end position="1073"/>
    </location>
</feature>
<dbReference type="PANTHER" id="PTHR13817:SF73">
    <property type="entry name" value="FIBRONECTIN TYPE-III DOMAIN-CONTAINING PROTEIN"/>
    <property type="match status" value="1"/>
</dbReference>
<dbReference type="Gene3D" id="2.60.40.10">
    <property type="entry name" value="Immunoglobulins"/>
    <property type="match status" value="14"/>
</dbReference>
<feature type="region of interest" description="Disordered" evidence="2">
    <location>
        <begin position="107"/>
        <end position="164"/>
    </location>
</feature>
<dbReference type="OrthoDB" id="418027at2759"/>
<feature type="domain" description="Fibronectin type-III" evidence="3">
    <location>
        <begin position="499"/>
        <end position="597"/>
    </location>
</feature>
<dbReference type="CDD" id="cd00063">
    <property type="entry name" value="FN3"/>
    <property type="match status" value="11"/>
</dbReference>
<feature type="compositionally biased region" description="Basic and acidic residues" evidence="2">
    <location>
        <begin position="129"/>
        <end position="139"/>
    </location>
</feature>
<evidence type="ECO:0000256" key="2">
    <source>
        <dbReference type="SAM" id="MobiDB-lite"/>
    </source>
</evidence>
<feature type="region of interest" description="Disordered" evidence="2">
    <location>
        <begin position="2185"/>
        <end position="2213"/>
    </location>
</feature>
<name>A0A813FGM2_POLGL</name>
<dbReference type="SUPFAM" id="SSF49265">
    <property type="entry name" value="Fibronectin type III"/>
    <property type="match status" value="9"/>
</dbReference>
<feature type="domain" description="Fibronectin type-III" evidence="3">
    <location>
        <begin position="1183"/>
        <end position="1279"/>
    </location>
</feature>
<feature type="region of interest" description="Disordered" evidence="2">
    <location>
        <begin position="1344"/>
        <end position="1363"/>
    </location>
</feature>
<feature type="compositionally biased region" description="Acidic residues" evidence="2">
    <location>
        <begin position="1348"/>
        <end position="1359"/>
    </location>
</feature>
<feature type="domain" description="Fibronectin type-III" evidence="3">
    <location>
        <begin position="598"/>
        <end position="702"/>
    </location>
</feature>
<feature type="domain" description="Fibronectin type-III" evidence="3">
    <location>
        <begin position="706"/>
        <end position="814"/>
    </location>
</feature>
<feature type="compositionally biased region" description="Polar residues" evidence="2">
    <location>
        <begin position="42"/>
        <end position="64"/>
    </location>
</feature>
<dbReference type="OMA" id="HANSIAK"/>
<feature type="region of interest" description="Disordered" evidence="2">
    <location>
        <begin position="1270"/>
        <end position="1296"/>
    </location>
</feature>
<gene>
    <name evidence="4" type="ORF">PGLA1383_LOCUS27506</name>
</gene>
<organism evidence="4 5">
    <name type="scientific">Polarella glacialis</name>
    <name type="common">Dinoflagellate</name>
    <dbReference type="NCBI Taxonomy" id="89957"/>
    <lineage>
        <taxon>Eukaryota</taxon>
        <taxon>Sar</taxon>
        <taxon>Alveolata</taxon>
        <taxon>Dinophyceae</taxon>
        <taxon>Suessiales</taxon>
        <taxon>Suessiaceae</taxon>
        <taxon>Polarella</taxon>
    </lineage>
</organism>
<feature type="domain" description="Fibronectin type-III" evidence="3">
    <location>
        <begin position="1931"/>
        <end position="2057"/>
    </location>
</feature>
<dbReference type="InterPro" id="IPR003961">
    <property type="entry name" value="FN3_dom"/>
</dbReference>
<evidence type="ECO:0000313" key="4">
    <source>
        <dbReference type="EMBL" id="CAE8609681.1"/>
    </source>
</evidence>
<evidence type="ECO:0000256" key="1">
    <source>
        <dbReference type="ARBA" id="ARBA00022737"/>
    </source>
</evidence>
<feature type="domain" description="Fibronectin type-III" evidence="3">
    <location>
        <begin position="400"/>
        <end position="498"/>
    </location>
</feature>
<dbReference type="Pfam" id="PF00041">
    <property type="entry name" value="fn3"/>
    <property type="match status" value="6"/>
</dbReference>
<dbReference type="EMBL" id="CAJNNV010024381">
    <property type="protein sequence ID" value="CAE8609681.1"/>
    <property type="molecule type" value="Genomic_DNA"/>
</dbReference>
<feature type="domain" description="Fibronectin type-III" evidence="3">
    <location>
        <begin position="285"/>
        <end position="393"/>
    </location>
</feature>
<dbReference type="InterPro" id="IPR036116">
    <property type="entry name" value="FN3_sf"/>
</dbReference>
<protein>
    <recommendedName>
        <fullName evidence="3">Fibronectin type-III domain-containing protein</fullName>
    </recommendedName>
</protein>
<evidence type="ECO:0000313" key="5">
    <source>
        <dbReference type="Proteomes" id="UP000654075"/>
    </source>
</evidence>
<feature type="domain" description="Fibronectin type-III" evidence="3">
    <location>
        <begin position="1828"/>
        <end position="1927"/>
    </location>
</feature>
<accession>A0A813FGM2</accession>
<feature type="region of interest" description="Disordered" evidence="2">
    <location>
        <begin position="1"/>
        <end position="64"/>
    </location>
</feature>
<sequence>MESPPDKTLLFAATTDSRATTATPGTSRWPPQELTSLGLWDSSRTSTPVQWSRGQGARSETPSTSCIVGCTGPLARAAALELHARAPPPLRASSALGQTRVDACFGASSPDVPLTARERRDPTSSWPLQKEENQEDRLLEQYGDEDDDLWRRSPEARPASRTTLTTPYEVCRVISRSDVGGQTRASSERGIVQKGTARGHRGSDNAAVSHICIEVDDNRPLRSRPAPPRAVAFSGALADPSEQSATERLQSANYVQVQSVAGDMPLAQFDTGLASEDRAASSSGHRQGLTACSDVKPHNAWCTIVEWVPPADGTDDPSFTFELRCRMDSSSKCLTLTDLGKDIYSLWQARSQFNGLEPGTMYFFQVQAKNDKGESDWSEWSYGLADFRVSHSPCRTLDGLIREPRTASDDSTSAQLEWDEPCSHGAPVIGYRVEYGLNPDDPNSIRTLTLLHRRTQVKVVDLVPNHMYFFRVQALNEVDNSGWTDWSDGVATKAVGPDVPSQPELIEASERELWIQWGQPFACGFRIERYDLSISCEDPTMERAILVHGNQASAEECKMHLKDLDPLHQYYFQVRAVSQLGVSGWSTISGPFHTKMTTPGRCTDCRVIKNSIRQMTVEFNAPESYRLPLTHFRVRWSEDVLMRTEFGRLEVPANGAVQGTKLTCVINDIQPGSRMHFDVAAFTQAGMGPFSEGSGEVFAAPDKPDRPRPPNCQVATSSSFLISTEDTTQNNGSPITRYELRWDTTPDFENPVKCQGPMKLVKHADESGPRRYEYPVTGFSRRGPYYFSVRCSNGTGASLWSAASDSQLLKIGPPSRMSPPTFVEAESANSLIVAYTPGADLGMKMGGGLLEYELRFTRWPELLDDPEAGELDFGHAGETPEFKVRIHRFEAPSHGGHPPVRVTGLVTGRSYAFQVRGISDYGAGVWSSMSTLFRTLPSVPLKPDPVDVSEGTGNPFSAAVRLTLPESNGAPIKFSRLQIMGPNWKTRPQMTRPQITEWKDCKHITDEDCEITKRPRSKDENFDTATDPWIATWEFMVNHLEPGAMYQFKFSVINDVGESPFSEVSDILTTVPTIPDKSTAPFLAIPDEDQTPTSIKMSWVSPHDGGGEIIGYNLHWATNIRFQGFKTIEDIKDKFYNLENLEPNQKYYAKVAAVNVIGEGKYSDLIAHEGVGTFFTVPRSPGPCKGIQAGAITNVPGAAWVQWERPEDDGGCTVSRYKVIYSEHEDFEDKKEIIQKAFREIRLHSLKPDTLYYFDVLPVNAVGAGPLTGKPAQAKTEPVPATKSILPRTPEPPSLEIVPTEEGRLFQLKVNWLCPEKFDKKLGFIYDVNTQTHMVLHYSVQIEGGYPDPDDGEQEDEQTGLEQVRDRRTVPKNIHNVALFGGMIPGRYYHARVKAFSEAGESKWSSESLVVRAPPGLPDDISVIDCVEVQETSVAVKWTTPAGNGEVVNRFYIRWREDRVLRGWEDDHPAGPGEGDPLAGQYEDIGVWSEEIEILVTLPDSAPKFESRKTISMLPGQNHQYVLEGLTPASFYSVEVLAANAVGRSQWFQSRSMRTLSTRPGPPGPSFGIPGEATNTSITFGWQAPQYLGGEDLLGYEVCWVTVALEPGSCLPGRVPDSKGAYIGEGCRATSAILGPQELQHVAEGLAPGTAALAILRCWTSIGKSAWTRIPVQAQIEAFSSLPDRPLELKYPPVIEKTRSIDHRPYSTAVHWEVPELTGRPFQYFAMRIYRADGQAQPGAKLSLEGSDATDGPPGVTPEMLVGEWVVAKPRDRFWLPGDKVSIADLHQDLVPGFPYVAYARVTNDVGHAPGWGPASLPVLGPADFPCQPEPPTSPWQWPKAIEVIWSEPWMKGAPLERCELRYSLKPDLSNYIEVADEIANHDLEKQEILIEHLTYATRYWVQIRVKNLVGWSPWSDISASFITGACRPDRPLQPKLVDIDMESLRITWTPPDDHGAPILKYDLILVEQGQVAKMRKLIEDLNSTEQENDRMALIEALPPKEYVSCTIEEFEALDAPDFYFEDLLGGIDYAIAVRAHNMEGPSDWSDPLDDVRSPTAAPVECPAPWLLEVTKESLKIGLRIPYDNGDSITAAEVFWERVSGPMERHVALGGKVTSEVATDEAKEGKVWVDIPAPGLERAPPNAFGGSTEAFVSGLKPGTEYDLQVRAFNSHGPGPFSVSMRMVCSAGKPDPPGRMRHLTPGAPAEAPEPQPPPCEVDRYLNDVPEHAEGESAERVSADQAASASAIDSGAVFFRRTLMLKEDEAISVSPQKVKKQSSFLKALGFGSGRTSPVSAFTG</sequence>
<dbReference type="SMART" id="SM00060">
    <property type="entry name" value="FN3"/>
    <property type="match status" value="15"/>
</dbReference>
<keyword evidence="5" id="KW-1185">Reference proteome</keyword>
<feature type="region of interest" description="Disordered" evidence="2">
    <location>
        <begin position="179"/>
        <end position="203"/>
    </location>
</feature>
<evidence type="ECO:0000259" key="3">
    <source>
        <dbReference type="PROSITE" id="PS50853"/>
    </source>
</evidence>
<dbReference type="Proteomes" id="UP000654075">
    <property type="component" value="Unassembled WGS sequence"/>
</dbReference>
<dbReference type="InterPro" id="IPR013783">
    <property type="entry name" value="Ig-like_fold"/>
</dbReference>
<comment type="caution">
    <text evidence="4">The sequence shown here is derived from an EMBL/GenBank/DDBJ whole genome shotgun (WGS) entry which is preliminary data.</text>
</comment>
<dbReference type="PANTHER" id="PTHR13817">
    <property type="entry name" value="TITIN"/>
    <property type="match status" value="1"/>
</dbReference>
<feature type="domain" description="Fibronectin type-III" evidence="3">
    <location>
        <begin position="816"/>
        <end position="938"/>
    </location>
</feature>
<keyword evidence="1" id="KW-0677">Repeat</keyword>
<feature type="compositionally biased region" description="Low complexity" evidence="2">
    <location>
        <begin position="12"/>
        <end position="26"/>
    </location>
</feature>
<reference evidence="4" key="1">
    <citation type="submission" date="2021-02" db="EMBL/GenBank/DDBJ databases">
        <authorList>
            <person name="Dougan E. K."/>
            <person name="Rhodes N."/>
            <person name="Thang M."/>
            <person name="Chan C."/>
        </authorList>
    </citation>
    <scope>NUCLEOTIDE SEQUENCE</scope>
</reference>
<feature type="domain" description="Fibronectin type-III" evidence="3">
    <location>
        <begin position="1080"/>
        <end position="1179"/>
    </location>
</feature>
<proteinExistence type="predicted"/>
<dbReference type="InterPro" id="IPR050964">
    <property type="entry name" value="Striated_Muscle_Regulatory"/>
</dbReference>